<dbReference type="InterPro" id="IPR003439">
    <property type="entry name" value="ABC_transporter-like_ATP-bd"/>
</dbReference>
<dbReference type="Pfam" id="PF00005">
    <property type="entry name" value="ABC_tran"/>
    <property type="match status" value="1"/>
</dbReference>
<dbReference type="InterPro" id="IPR017871">
    <property type="entry name" value="ABC_transporter-like_CS"/>
</dbReference>
<feature type="domain" description="ABC transporter" evidence="4">
    <location>
        <begin position="3"/>
        <end position="228"/>
    </location>
</feature>
<dbReference type="PROSITE" id="PS00211">
    <property type="entry name" value="ABC_TRANSPORTER_1"/>
    <property type="match status" value="1"/>
</dbReference>
<keyword evidence="6" id="KW-1185">Reference proteome</keyword>
<dbReference type="GO" id="GO:0005524">
    <property type="term" value="F:ATP binding"/>
    <property type="evidence" value="ECO:0007669"/>
    <property type="project" value="UniProtKB-KW"/>
</dbReference>
<reference evidence="5 6" key="1">
    <citation type="journal article" date="2024" name="Front. Microbiol.">
        <title>Pangenomic and biochemical analyses of Helcococcus ovis reveal widespread tetracycline resistance and a novel bacterial species, Helcococcus bovis.</title>
        <authorList>
            <person name="Cunha F."/>
            <person name="Zhai Y."/>
            <person name="Casaro S."/>
            <person name="Jones K.L."/>
            <person name="Hernandez M."/>
            <person name="Bisinotto R.S."/>
            <person name="Kariyawasam S."/>
            <person name="Brown M.B."/>
            <person name="Phillips A."/>
            <person name="Jeong K.C."/>
            <person name="Galvao K.N."/>
        </authorList>
    </citation>
    <scope>NUCLEOTIDE SEQUENCE [LARGE SCALE GENOMIC DNA]</scope>
    <source>
        <strain evidence="5 6">KG197</strain>
    </source>
</reference>
<comment type="caution">
    <text evidence="5">The sequence shown here is derived from an EMBL/GenBank/DDBJ whole genome shotgun (WGS) entry which is preliminary data.</text>
</comment>
<gene>
    <name evidence="5" type="ORF">ABGF40_00285</name>
</gene>
<accession>A0ABW9F3T0</accession>
<dbReference type="PROSITE" id="PS50893">
    <property type="entry name" value="ABC_TRANSPORTER_2"/>
    <property type="match status" value="1"/>
</dbReference>
<dbReference type="PANTHER" id="PTHR42939">
    <property type="entry name" value="ABC TRANSPORTER ATP-BINDING PROTEIN ALBC-RELATED"/>
    <property type="match status" value="1"/>
</dbReference>
<proteinExistence type="predicted"/>
<dbReference type="CDD" id="cd03230">
    <property type="entry name" value="ABC_DR_subfamily_A"/>
    <property type="match status" value="1"/>
</dbReference>
<dbReference type="RefSeq" id="WP_408126054.1">
    <property type="nucleotide sequence ID" value="NZ_JBFNFH010000001.1"/>
</dbReference>
<dbReference type="Proteomes" id="UP001629536">
    <property type="component" value="Unassembled WGS sequence"/>
</dbReference>
<sequence length="232" mass="26737">MKLSIQSLKKNFSDKEVLRDASYEFENGKIYGLLGRNGAGKTTLFNILYSELEKDDGDIKFFDDEALRNLKVEDIGMVFAETHLPDFLTAYEYIKFIIDINNPNELFKIDTYFDEMSIEQEDRHRLLKDFSSGMKAKVALLAIYIQKPKIILLDEPLTAVDVVSASEIKKFFRSLKDDHIVIISTHMLDLAKDLCDEIVLLHNGRLQSLSNLEKDENYESKIVEALKEEKDV</sequence>
<dbReference type="EMBL" id="JBFNFH010000001">
    <property type="protein sequence ID" value="MFM1524107.1"/>
    <property type="molecule type" value="Genomic_DNA"/>
</dbReference>
<keyword evidence="3 5" id="KW-0067">ATP-binding</keyword>
<dbReference type="PANTHER" id="PTHR42939:SF1">
    <property type="entry name" value="ABC TRANSPORTER ATP-BINDING PROTEIN ALBC-RELATED"/>
    <property type="match status" value="1"/>
</dbReference>
<dbReference type="SUPFAM" id="SSF52540">
    <property type="entry name" value="P-loop containing nucleoside triphosphate hydrolases"/>
    <property type="match status" value="1"/>
</dbReference>
<protein>
    <submittedName>
        <fullName evidence="5">ABC transporter ATP-binding protein</fullName>
    </submittedName>
</protein>
<dbReference type="InterPro" id="IPR003593">
    <property type="entry name" value="AAA+_ATPase"/>
</dbReference>
<evidence type="ECO:0000256" key="3">
    <source>
        <dbReference type="ARBA" id="ARBA00022840"/>
    </source>
</evidence>
<organism evidence="5 6">
    <name type="scientific">Helcococcus bovis</name>
    <dbReference type="NCBI Taxonomy" id="3153252"/>
    <lineage>
        <taxon>Bacteria</taxon>
        <taxon>Bacillati</taxon>
        <taxon>Bacillota</taxon>
        <taxon>Tissierellia</taxon>
        <taxon>Tissierellales</taxon>
        <taxon>Peptoniphilaceae</taxon>
        <taxon>Helcococcus</taxon>
    </lineage>
</organism>
<dbReference type="InterPro" id="IPR027417">
    <property type="entry name" value="P-loop_NTPase"/>
</dbReference>
<evidence type="ECO:0000256" key="1">
    <source>
        <dbReference type="ARBA" id="ARBA00022448"/>
    </source>
</evidence>
<evidence type="ECO:0000259" key="4">
    <source>
        <dbReference type="PROSITE" id="PS50893"/>
    </source>
</evidence>
<dbReference type="Gene3D" id="3.40.50.300">
    <property type="entry name" value="P-loop containing nucleotide triphosphate hydrolases"/>
    <property type="match status" value="1"/>
</dbReference>
<name>A0ABW9F3T0_9FIRM</name>
<evidence type="ECO:0000313" key="5">
    <source>
        <dbReference type="EMBL" id="MFM1524107.1"/>
    </source>
</evidence>
<keyword evidence="1" id="KW-0813">Transport</keyword>
<dbReference type="SMART" id="SM00382">
    <property type="entry name" value="AAA"/>
    <property type="match status" value="1"/>
</dbReference>
<keyword evidence="2" id="KW-0547">Nucleotide-binding</keyword>
<evidence type="ECO:0000256" key="2">
    <source>
        <dbReference type="ARBA" id="ARBA00022741"/>
    </source>
</evidence>
<evidence type="ECO:0000313" key="6">
    <source>
        <dbReference type="Proteomes" id="UP001629536"/>
    </source>
</evidence>
<dbReference type="InterPro" id="IPR051782">
    <property type="entry name" value="ABC_Transporter_VariousFunc"/>
</dbReference>